<reference evidence="11 12" key="1">
    <citation type="submission" date="2022-08" db="EMBL/GenBank/DDBJ databases">
        <title>Reclassification of Massilia species as members of the genera Telluria, Duganella, Pseudoduganella, Mokoshia gen. nov. and Zemynaea gen. nov. using orthogonal and non-orthogonal genome-based approaches.</title>
        <authorList>
            <person name="Bowman J.P."/>
        </authorList>
    </citation>
    <scope>NUCLEOTIDE SEQUENCE [LARGE SCALE GENOMIC DNA]</scope>
    <source>
        <strain evidence="11 12">LMG 28164</strain>
    </source>
</reference>
<dbReference type="Pfam" id="PF02416">
    <property type="entry name" value="TatA_B_E"/>
    <property type="match status" value="1"/>
</dbReference>
<evidence type="ECO:0000256" key="1">
    <source>
        <dbReference type="ARBA" id="ARBA00004167"/>
    </source>
</evidence>
<comment type="caution">
    <text evidence="11">The sequence shown here is derived from an EMBL/GenBank/DDBJ whole genome shotgun (WGS) entry which is preliminary data.</text>
</comment>
<keyword evidence="2 10" id="KW-0813">Transport</keyword>
<evidence type="ECO:0000313" key="11">
    <source>
        <dbReference type="EMBL" id="MCS0591160.1"/>
    </source>
</evidence>
<evidence type="ECO:0000256" key="9">
    <source>
        <dbReference type="ARBA" id="ARBA00023136"/>
    </source>
</evidence>
<keyword evidence="12" id="KW-1185">Reference proteome</keyword>
<evidence type="ECO:0000313" key="12">
    <source>
        <dbReference type="Proteomes" id="UP001205560"/>
    </source>
</evidence>
<dbReference type="PRINTS" id="PR01506">
    <property type="entry name" value="TATBPROTEIN"/>
</dbReference>
<evidence type="ECO:0000256" key="8">
    <source>
        <dbReference type="ARBA" id="ARBA00023010"/>
    </source>
</evidence>
<accession>A0ABT2AAL4</accession>
<dbReference type="NCBIfam" id="TIGR01410">
    <property type="entry name" value="tatB"/>
    <property type="match status" value="1"/>
</dbReference>
<evidence type="ECO:0000256" key="6">
    <source>
        <dbReference type="ARBA" id="ARBA00022927"/>
    </source>
</evidence>
<dbReference type="HAMAP" id="MF_00237">
    <property type="entry name" value="TatB"/>
    <property type="match status" value="1"/>
</dbReference>
<evidence type="ECO:0000256" key="4">
    <source>
        <dbReference type="ARBA" id="ARBA00022519"/>
    </source>
</evidence>
<dbReference type="EMBL" id="JANUGX010000024">
    <property type="protein sequence ID" value="MCS0591160.1"/>
    <property type="molecule type" value="Genomic_DNA"/>
</dbReference>
<keyword evidence="6 10" id="KW-0653">Protein transport</keyword>
<dbReference type="RefSeq" id="WP_258846931.1">
    <property type="nucleotide sequence ID" value="NZ_JANUGX010000024.1"/>
</dbReference>
<keyword evidence="5 10" id="KW-0812">Transmembrane</keyword>
<dbReference type="InterPro" id="IPR003369">
    <property type="entry name" value="TatA/B/E"/>
</dbReference>
<evidence type="ECO:0000256" key="7">
    <source>
        <dbReference type="ARBA" id="ARBA00022989"/>
    </source>
</evidence>
<evidence type="ECO:0000256" key="10">
    <source>
        <dbReference type="HAMAP-Rule" id="MF_00237"/>
    </source>
</evidence>
<dbReference type="PANTHER" id="PTHR33162:SF1">
    <property type="entry name" value="SEC-INDEPENDENT PROTEIN TRANSLOCASE PROTEIN TATA, CHLOROPLASTIC"/>
    <property type="match status" value="1"/>
</dbReference>
<keyword evidence="8 10" id="KW-0811">Translocation</keyword>
<keyword evidence="3 10" id="KW-1003">Cell membrane</keyword>
<sequence length="171" mass="19089">MIDLGLSKLAVIGVVALIVIGPERLPKVARMAGTLYGRAQRYLHEVKSEVSREIEMEELRNLHKEVQETAHSFKTEVESFGTEVESTVSSHLGEVESAWRGDAMASSAPTPTATPDDIERKAREFRRKKLVKTSSIPSWYKNRHGGRQHVLSGAARVRKFRPGAKSNTSFF</sequence>
<dbReference type="PANTHER" id="PTHR33162">
    <property type="entry name" value="SEC-INDEPENDENT PROTEIN TRANSLOCASE PROTEIN TATA, CHLOROPLASTIC"/>
    <property type="match status" value="1"/>
</dbReference>
<name>A0ABT2AAL4_9BURK</name>
<dbReference type="InterPro" id="IPR018448">
    <property type="entry name" value="TatB"/>
</dbReference>
<comment type="similarity">
    <text evidence="10">Belongs to the TatB family.</text>
</comment>
<comment type="subcellular location">
    <subcellularLocation>
        <location evidence="10">Cell membrane</location>
        <topology evidence="10">Single-pass membrane protein</topology>
    </subcellularLocation>
    <subcellularLocation>
        <location evidence="1">Membrane</location>
        <topology evidence="1">Single-pass membrane protein</topology>
    </subcellularLocation>
</comment>
<evidence type="ECO:0000256" key="2">
    <source>
        <dbReference type="ARBA" id="ARBA00022448"/>
    </source>
</evidence>
<comment type="function">
    <text evidence="10">Part of the twin-arginine translocation (Tat) system that transports large folded proteins containing a characteristic twin-arginine motif in their signal peptide across membranes. Together with TatC, TatB is part of a receptor directly interacting with Tat signal peptides. TatB may form an oligomeric binding site that transiently accommodates folded Tat precursor proteins before their translocation.</text>
</comment>
<protein>
    <recommendedName>
        <fullName evidence="10">Sec-independent protein translocase protein TatB</fullName>
    </recommendedName>
</protein>
<comment type="subunit">
    <text evidence="10">The Tat system comprises two distinct complexes: a TatABC complex, containing multiple copies of TatA, TatB and TatC subunits, and a separate TatA complex, containing only TatA subunits. Substrates initially bind to the TatABC complex, which probably triggers association of the separate TatA complex to form the active translocon.</text>
</comment>
<keyword evidence="9 10" id="KW-0472">Membrane</keyword>
<gene>
    <name evidence="10 11" type="primary">tatB</name>
    <name evidence="11" type="ORF">NX782_18390</name>
</gene>
<dbReference type="Proteomes" id="UP001205560">
    <property type="component" value="Unassembled WGS sequence"/>
</dbReference>
<evidence type="ECO:0000256" key="5">
    <source>
        <dbReference type="ARBA" id="ARBA00022692"/>
    </source>
</evidence>
<keyword evidence="7 10" id="KW-1133">Transmembrane helix</keyword>
<keyword evidence="4" id="KW-0997">Cell inner membrane</keyword>
<dbReference type="Gene3D" id="1.20.5.3310">
    <property type="match status" value="1"/>
</dbReference>
<proteinExistence type="inferred from homology"/>
<evidence type="ECO:0000256" key="3">
    <source>
        <dbReference type="ARBA" id="ARBA00022475"/>
    </source>
</evidence>
<organism evidence="11 12">
    <name type="scientific">Massilia norwichensis</name>
    <dbReference type="NCBI Taxonomy" id="1442366"/>
    <lineage>
        <taxon>Bacteria</taxon>
        <taxon>Pseudomonadati</taxon>
        <taxon>Pseudomonadota</taxon>
        <taxon>Betaproteobacteria</taxon>
        <taxon>Burkholderiales</taxon>
        <taxon>Oxalobacteraceae</taxon>
        <taxon>Telluria group</taxon>
        <taxon>Massilia</taxon>
    </lineage>
</organism>